<keyword evidence="1" id="KW-1133">Transmembrane helix</keyword>
<evidence type="ECO:0008006" key="4">
    <source>
        <dbReference type="Google" id="ProtNLM"/>
    </source>
</evidence>
<dbReference type="PANTHER" id="PTHR48098">
    <property type="entry name" value="ENTEROCHELIN ESTERASE-RELATED"/>
    <property type="match status" value="1"/>
</dbReference>
<evidence type="ECO:0000313" key="3">
    <source>
        <dbReference type="Proteomes" id="UP000676776"/>
    </source>
</evidence>
<dbReference type="EMBL" id="JAGEVF010000017">
    <property type="protein sequence ID" value="MBO3118013.1"/>
    <property type="molecule type" value="Genomic_DNA"/>
</dbReference>
<keyword evidence="3" id="KW-1185">Reference proteome</keyword>
<name>A0ABS3T5J1_9FLAO</name>
<dbReference type="SUPFAM" id="SSF53474">
    <property type="entry name" value="alpha/beta-Hydrolases"/>
    <property type="match status" value="1"/>
</dbReference>
<accession>A0ABS3T5J1</accession>
<evidence type="ECO:0000256" key="1">
    <source>
        <dbReference type="SAM" id="Phobius"/>
    </source>
</evidence>
<proteinExistence type="predicted"/>
<comment type="caution">
    <text evidence="2">The sequence shown here is derived from an EMBL/GenBank/DDBJ whole genome shotgun (WGS) entry which is preliminary data.</text>
</comment>
<dbReference type="InterPro" id="IPR029058">
    <property type="entry name" value="AB_hydrolase_fold"/>
</dbReference>
<feature type="transmembrane region" description="Helical" evidence="1">
    <location>
        <begin position="42"/>
        <end position="60"/>
    </location>
</feature>
<gene>
    <name evidence="2" type="ORF">J4050_14745</name>
</gene>
<sequence length="524" mass="60209">DYKEVAFSNYCLRIYYLFILKAELRLTLQLACIKNTHMRKTYILIILFIIIGFQAKAQIFEVSFDSNVMLEEYSGNVLLYLSKEKKSPKDIFVGLELTPVYRVVVKNLKANESVIFNDNAISYPVELSNIERGEYYVQAVFDLNLGDANIGTSSGNLYSEPIKIDLTKDFDKIFKLKANKVIQPIKFNETEFLKELSVKSNLLSQFHKKDIFVNAAVSLPKEYYEQPDKDYPVIFSIFGFGANYKLHSGRNTFLEQLGEQPTIVIYLDGNCPEGHSTYANSDVNGPWGDALINEFIPALKQKYRTNGAFLLHGHSSGGWTSLWLQINYPKTFAGAWSSAPDQVDFRNYQNKNIYDTNNMFYDAKGNLLADVTIAGRFPVISAKDFYRTENVIYRGSQLRSFDAVFGGFDNDGNRIRLVNIPSGEINKNAIPLWRRYDLSIILRDNWSNIKDDLTGKIRITVGTSDNFHLHHAVKLLEKEMKSIDANIEFEYYAGDHFTLFTEEYKNDGINFLLKNYENWLNENK</sequence>
<dbReference type="Gene3D" id="3.40.50.1820">
    <property type="entry name" value="alpha/beta hydrolase"/>
    <property type="match status" value="1"/>
</dbReference>
<dbReference type="InterPro" id="IPR000801">
    <property type="entry name" value="Esterase-like"/>
</dbReference>
<organism evidence="2 3">
    <name type="scientific">Winogradskyella pelagia</name>
    <dbReference type="NCBI Taxonomy" id="2819984"/>
    <lineage>
        <taxon>Bacteria</taxon>
        <taxon>Pseudomonadati</taxon>
        <taxon>Bacteroidota</taxon>
        <taxon>Flavobacteriia</taxon>
        <taxon>Flavobacteriales</taxon>
        <taxon>Flavobacteriaceae</taxon>
        <taxon>Winogradskyella</taxon>
    </lineage>
</organism>
<dbReference type="Proteomes" id="UP000676776">
    <property type="component" value="Unassembled WGS sequence"/>
</dbReference>
<reference evidence="2 3" key="1">
    <citation type="submission" date="2021-03" db="EMBL/GenBank/DDBJ databases">
        <title>Winogradskyella sp. nov., isolated from costal sediment.</title>
        <authorList>
            <person name="Gao C."/>
        </authorList>
    </citation>
    <scope>NUCLEOTIDE SEQUENCE [LARGE SCALE GENOMIC DNA]</scope>
    <source>
        <strain evidence="2 3">DF17</strain>
    </source>
</reference>
<keyword evidence="1" id="KW-0812">Transmembrane</keyword>
<dbReference type="Pfam" id="PF00756">
    <property type="entry name" value="Esterase"/>
    <property type="match status" value="1"/>
</dbReference>
<dbReference type="InterPro" id="IPR050583">
    <property type="entry name" value="Mycobacterial_A85_antigen"/>
</dbReference>
<evidence type="ECO:0000313" key="2">
    <source>
        <dbReference type="EMBL" id="MBO3118013.1"/>
    </source>
</evidence>
<protein>
    <recommendedName>
        <fullName evidence="4">Esterase</fullName>
    </recommendedName>
</protein>
<feature type="non-terminal residue" evidence="2">
    <location>
        <position position="1"/>
    </location>
</feature>
<dbReference type="PANTHER" id="PTHR48098:SF3">
    <property type="entry name" value="IRON(III) ENTEROBACTIN ESTERASE"/>
    <property type="match status" value="1"/>
</dbReference>
<dbReference type="RefSeq" id="WP_208155388.1">
    <property type="nucleotide sequence ID" value="NZ_JAGEVF010000017.1"/>
</dbReference>
<keyword evidence="1" id="KW-0472">Membrane</keyword>